<feature type="compositionally biased region" description="Basic and acidic residues" evidence="1">
    <location>
        <begin position="257"/>
        <end position="269"/>
    </location>
</feature>
<keyword evidence="4" id="KW-1185">Reference proteome</keyword>
<feature type="compositionally biased region" description="Basic and acidic residues" evidence="1">
    <location>
        <begin position="218"/>
        <end position="247"/>
    </location>
</feature>
<comment type="caution">
    <text evidence="3">The sequence shown here is derived from an EMBL/GenBank/DDBJ whole genome shotgun (WGS) entry which is preliminary data.</text>
</comment>
<dbReference type="InterPro" id="IPR031981">
    <property type="entry name" value="MIEAP_C"/>
</dbReference>
<protein>
    <recommendedName>
        <fullName evidence="2">Mitochondria-eating protein C-terminal domain-containing protein</fullName>
    </recommendedName>
</protein>
<evidence type="ECO:0000313" key="4">
    <source>
        <dbReference type="Proteomes" id="UP001186944"/>
    </source>
</evidence>
<evidence type="ECO:0000256" key="1">
    <source>
        <dbReference type="SAM" id="MobiDB-lite"/>
    </source>
</evidence>
<dbReference type="Proteomes" id="UP001186944">
    <property type="component" value="Unassembled WGS sequence"/>
</dbReference>
<dbReference type="AlphaFoldDB" id="A0AA88YNU6"/>
<sequence length="399" mass="45148">MAGSGAKNFLNYAECTVKTQDDILPFIPESTGYSLLKFLEATDKSVFNDQFTEESMWNEFARLQIFDQHMILERKARGPDLNRNVVIDKDDFNKMQEEIVKKTEEVEELSTRLSRFASNQLTEGNPNIADLSDAHRPTKVGEMFGQLYDDEWSEAFEALKPPQEGEEEEDEVCVDVLMTLQKIVMKAFEYCSKEVESQMKRLEKDIAVAVEIKIQEKKDETEAKEPSPESAKGDNKEGRPENADQAKDQSTMQEGGGDGKGEKQAEEGMKGQVNQRLKHYVEKQAKEMIKGLASFSSKNAADVFVSEQLPTIIQGEKCNEKRVIAYSKKCIELCWYMSVQDPPMILVALADGDKMNTEQYSYHYRKGKVVELCLWPALFLHTGGPLVAKGHALPKEKGK</sequence>
<organism evidence="3 4">
    <name type="scientific">Pinctada imbricata</name>
    <name type="common">Atlantic pearl-oyster</name>
    <name type="synonym">Pinctada martensii</name>
    <dbReference type="NCBI Taxonomy" id="66713"/>
    <lineage>
        <taxon>Eukaryota</taxon>
        <taxon>Metazoa</taxon>
        <taxon>Spiralia</taxon>
        <taxon>Lophotrochozoa</taxon>
        <taxon>Mollusca</taxon>
        <taxon>Bivalvia</taxon>
        <taxon>Autobranchia</taxon>
        <taxon>Pteriomorphia</taxon>
        <taxon>Pterioida</taxon>
        <taxon>Pterioidea</taxon>
        <taxon>Pteriidae</taxon>
        <taxon>Pinctada</taxon>
    </lineage>
</organism>
<feature type="domain" description="Mitochondria-eating protein C-terminal" evidence="2">
    <location>
        <begin position="316"/>
        <end position="392"/>
    </location>
</feature>
<evidence type="ECO:0000313" key="3">
    <source>
        <dbReference type="EMBL" id="KAK3100675.1"/>
    </source>
</evidence>
<dbReference type="Pfam" id="PF16026">
    <property type="entry name" value="MIEAP"/>
    <property type="match status" value="1"/>
</dbReference>
<evidence type="ECO:0000259" key="2">
    <source>
        <dbReference type="Pfam" id="PF16026"/>
    </source>
</evidence>
<accession>A0AA88YNU6</accession>
<proteinExistence type="predicted"/>
<reference evidence="3" key="1">
    <citation type="submission" date="2019-08" db="EMBL/GenBank/DDBJ databases">
        <title>The improved chromosome-level genome for the pearl oyster Pinctada fucata martensii using PacBio sequencing and Hi-C.</title>
        <authorList>
            <person name="Zheng Z."/>
        </authorList>
    </citation>
    <scope>NUCLEOTIDE SEQUENCE</scope>
    <source>
        <strain evidence="3">ZZ-2019</strain>
        <tissue evidence="3">Adductor muscle</tissue>
    </source>
</reference>
<name>A0AA88YNU6_PINIB</name>
<gene>
    <name evidence="3" type="ORF">FSP39_023643</name>
</gene>
<dbReference type="EMBL" id="VSWD01000006">
    <property type="protein sequence ID" value="KAK3100675.1"/>
    <property type="molecule type" value="Genomic_DNA"/>
</dbReference>
<feature type="region of interest" description="Disordered" evidence="1">
    <location>
        <begin position="218"/>
        <end position="273"/>
    </location>
</feature>